<protein>
    <submittedName>
        <fullName evidence="2">Uncharacterized protein</fullName>
    </submittedName>
</protein>
<reference evidence="2" key="1">
    <citation type="submission" date="2021-01" db="EMBL/GenBank/DDBJ databases">
        <title>Modified the classification status of verrucomicrobia.</title>
        <authorList>
            <person name="Feng X."/>
        </authorList>
    </citation>
    <scope>NUCLEOTIDE SEQUENCE</scope>
    <source>
        <strain evidence="2">KCTC 12986</strain>
    </source>
</reference>
<name>A0A934VJJ5_9BACT</name>
<keyword evidence="3" id="KW-1185">Reference proteome</keyword>
<evidence type="ECO:0000313" key="3">
    <source>
        <dbReference type="Proteomes" id="UP000604083"/>
    </source>
</evidence>
<gene>
    <name evidence="2" type="ORF">JIN78_01235</name>
</gene>
<proteinExistence type="predicted"/>
<evidence type="ECO:0000313" key="2">
    <source>
        <dbReference type="EMBL" id="MBK1832669.1"/>
    </source>
</evidence>
<dbReference type="EMBL" id="JAENIO010000002">
    <property type="protein sequence ID" value="MBK1832669.1"/>
    <property type="molecule type" value="Genomic_DNA"/>
</dbReference>
<dbReference type="Proteomes" id="UP000604083">
    <property type="component" value="Unassembled WGS sequence"/>
</dbReference>
<accession>A0A934VJJ5</accession>
<sequence>MRKSSRSSVPVPTTAPTLELDTGTSFQQTIHFRDKGAKSKAKPKGVRGCEIWVAVGAHPQGPGDCRYVGTDTRTPHITHFDPADAGKTAYYYARWVNSRNEPGPWSELTEGTIAG</sequence>
<dbReference type="RefSeq" id="WP_200390101.1">
    <property type="nucleotide sequence ID" value="NZ_JAENIO010000002.1"/>
</dbReference>
<dbReference type="AlphaFoldDB" id="A0A934VJJ5"/>
<evidence type="ECO:0000256" key="1">
    <source>
        <dbReference type="SAM" id="MobiDB-lite"/>
    </source>
</evidence>
<comment type="caution">
    <text evidence="2">The sequence shown here is derived from an EMBL/GenBank/DDBJ whole genome shotgun (WGS) entry which is preliminary data.</text>
</comment>
<organism evidence="2 3">
    <name type="scientific">Roseibacillus ishigakijimensis</name>
    <dbReference type="NCBI Taxonomy" id="454146"/>
    <lineage>
        <taxon>Bacteria</taxon>
        <taxon>Pseudomonadati</taxon>
        <taxon>Verrucomicrobiota</taxon>
        <taxon>Verrucomicrobiia</taxon>
        <taxon>Verrucomicrobiales</taxon>
        <taxon>Verrucomicrobiaceae</taxon>
        <taxon>Roseibacillus</taxon>
    </lineage>
</organism>
<feature type="region of interest" description="Disordered" evidence="1">
    <location>
        <begin position="1"/>
        <end position="22"/>
    </location>
</feature>